<dbReference type="PANTHER" id="PTHR46229:SF2">
    <property type="entry name" value="BOLA-LIKE PROTEIN 1"/>
    <property type="match status" value="1"/>
</dbReference>
<dbReference type="PIRSF" id="PIRSF003113">
    <property type="entry name" value="BolA"/>
    <property type="match status" value="1"/>
</dbReference>
<sequence>MQTCEVETIIQAAMPEADIDVSGEECNFTVAIISERFEGQNLMQRQKGVLALFEEPLKTGRLHALTIKAFTPAQYAEMQNTFLVQLES</sequence>
<protein>
    <submittedName>
        <fullName evidence="3">YrbA protein</fullName>
    </submittedName>
</protein>
<reference evidence="3 4" key="1">
    <citation type="submission" date="2014-04" db="EMBL/GenBank/DDBJ databases">
        <title>Marinobacterium kochiensis sp. nov., isolated from sediment sample collected from Kochi backwaters in Kerala, India.</title>
        <authorList>
            <person name="Singh A."/>
            <person name="Pinnaka A.K."/>
        </authorList>
    </citation>
    <scope>NUCLEOTIDE SEQUENCE [LARGE SCALE GENOMIC DNA]</scope>
    <source>
        <strain evidence="3 4">AK27</strain>
    </source>
</reference>
<dbReference type="EMBL" id="JMQN01000047">
    <property type="protein sequence ID" value="KEA62569.1"/>
    <property type="molecule type" value="Genomic_DNA"/>
</dbReference>
<keyword evidence="4" id="KW-1185">Reference proteome</keyword>
<dbReference type="PATRIC" id="fig|1232683.4.peg.2991"/>
<proteinExistence type="inferred from homology"/>
<dbReference type="AlphaFoldDB" id="A0A081FVL4"/>
<dbReference type="InterPro" id="IPR050961">
    <property type="entry name" value="BolA/IbaG_stress_morph_reg"/>
</dbReference>
<dbReference type="RefSeq" id="WP_036190041.1">
    <property type="nucleotide sequence ID" value="NZ_JMQN01000047.1"/>
</dbReference>
<evidence type="ECO:0000313" key="4">
    <source>
        <dbReference type="Proteomes" id="UP000028252"/>
    </source>
</evidence>
<dbReference type="SUPFAM" id="SSF82657">
    <property type="entry name" value="BolA-like"/>
    <property type="match status" value="1"/>
</dbReference>
<accession>A0A081FVL4</accession>
<dbReference type="STRING" id="1232683.ADIMK_3041"/>
<dbReference type="InterPro" id="IPR002634">
    <property type="entry name" value="BolA"/>
</dbReference>
<organism evidence="3 4">
    <name type="scientific">Marinobacterium lacunae</name>
    <dbReference type="NCBI Taxonomy" id="1232683"/>
    <lineage>
        <taxon>Bacteria</taxon>
        <taxon>Pseudomonadati</taxon>
        <taxon>Pseudomonadota</taxon>
        <taxon>Gammaproteobacteria</taxon>
        <taxon>Oceanospirillales</taxon>
        <taxon>Oceanospirillaceae</taxon>
        <taxon>Marinobacterium</taxon>
    </lineage>
</organism>
<dbReference type="eggNOG" id="COG5007">
    <property type="taxonomic scope" value="Bacteria"/>
</dbReference>
<dbReference type="Pfam" id="PF01722">
    <property type="entry name" value="BolA"/>
    <property type="match status" value="1"/>
</dbReference>
<evidence type="ECO:0000256" key="2">
    <source>
        <dbReference type="RuleBase" id="RU003860"/>
    </source>
</evidence>
<name>A0A081FVL4_9GAMM</name>
<dbReference type="Proteomes" id="UP000028252">
    <property type="component" value="Unassembled WGS sequence"/>
</dbReference>
<comment type="caution">
    <text evidence="3">The sequence shown here is derived from an EMBL/GenBank/DDBJ whole genome shotgun (WGS) entry which is preliminary data.</text>
</comment>
<dbReference type="InterPro" id="IPR036065">
    <property type="entry name" value="BolA-like_sf"/>
</dbReference>
<evidence type="ECO:0000256" key="1">
    <source>
        <dbReference type="ARBA" id="ARBA00005578"/>
    </source>
</evidence>
<evidence type="ECO:0000313" key="3">
    <source>
        <dbReference type="EMBL" id="KEA62569.1"/>
    </source>
</evidence>
<dbReference type="PANTHER" id="PTHR46229">
    <property type="entry name" value="BOLA TRANSCRIPTION REGULATOR"/>
    <property type="match status" value="1"/>
</dbReference>
<dbReference type="OrthoDB" id="9812890at2"/>
<gene>
    <name evidence="3" type="ORF">ADIMK_3041</name>
</gene>
<comment type="similarity">
    <text evidence="1 2">Belongs to the BolA/IbaG family.</text>
</comment>
<dbReference type="Gene3D" id="3.30.300.90">
    <property type="entry name" value="BolA-like"/>
    <property type="match status" value="1"/>
</dbReference>